<feature type="transmembrane region" description="Helical" evidence="8">
    <location>
        <begin position="198"/>
        <end position="219"/>
    </location>
</feature>
<dbReference type="CDD" id="cd11386">
    <property type="entry name" value="MCP_signal"/>
    <property type="match status" value="1"/>
</dbReference>
<accession>A0ABU9XEH3</accession>
<evidence type="ECO:0000256" key="6">
    <source>
        <dbReference type="PROSITE-ProRule" id="PRU00284"/>
    </source>
</evidence>
<evidence type="ECO:0000256" key="8">
    <source>
        <dbReference type="SAM" id="Phobius"/>
    </source>
</evidence>
<evidence type="ECO:0000256" key="3">
    <source>
        <dbReference type="ARBA" id="ARBA00023136"/>
    </source>
</evidence>
<keyword evidence="3 8" id="KW-0472">Membrane</keyword>
<evidence type="ECO:0000256" key="5">
    <source>
        <dbReference type="ARBA" id="ARBA00029447"/>
    </source>
</evidence>
<dbReference type="SUPFAM" id="SSF58104">
    <property type="entry name" value="Methyl-accepting chemotaxis protein (MCP) signaling domain"/>
    <property type="match status" value="1"/>
</dbReference>
<evidence type="ECO:0000313" key="11">
    <source>
        <dbReference type="EMBL" id="MEN2766663.1"/>
    </source>
</evidence>
<gene>
    <name evidence="11" type="ORF">ABC228_05630</name>
</gene>
<dbReference type="EMBL" id="JBDIML010000001">
    <property type="protein sequence ID" value="MEN2766663.1"/>
    <property type="molecule type" value="Genomic_DNA"/>
</dbReference>
<dbReference type="Gene3D" id="1.10.287.950">
    <property type="entry name" value="Methyl-accepting chemotaxis protein"/>
    <property type="match status" value="1"/>
</dbReference>
<keyword evidence="12" id="KW-1185">Reference proteome</keyword>
<dbReference type="PROSITE" id="PS50111">
    <property type="entry name" value="CHEMOTAXIS_TRANSDUC_2"/>
    <property type="match status" value="1"/>
</dbReference>
<protein>
    <submittedName>
        <fullName evidence="11">HAMP domain-containing methyl-accepting chemotaxis protein</fullName>
    </submittedName>
</protein>
<feature type="domain" description="Methyl-accepting transducer" evidence="9">
    <location>
        <begin position="293"/>
        <end position="536"/>
    </location>
</feature>
<comment type="similarity">
    <text evidence="5">Belongs to the methyl-accepting chemotaxis (MCP) protein family.</text>
</comment>
<reference evidence="11 12" key="1">
    <citation type="submission" date="2024-05" db="EMBL/GenBank/DDBJ databases">
        <authorList>
            <person name="Haq I."/>
            <person name="Ullah Z."/>
            <person name="Ahmad R."/>
            <person name="Li M."/>
            <person name="Tong Y."/>
        </authorList>
    </citation>
    <scope>NUCLEOTIDE SEQUENCE [LARGE SCALE GENOMIC DNA]</scope>
    <source>
        <strain evidence="11 12">16A2E</strain>
    </source>
</reference>
<keyword evidence="4 6" id="KW-0807">Transducer</keyword>
<dbReference type="InterPro" id="IPR003660">
    <property type="entry name" value="HAMP_dom"/>
</dbReference>
<dbReference type="SMART" id="SM00304">
    <property type="entry name" value="HAMP"/>
    <property type="match status" value="1"/>
</dbReference>
<dbReference type="SMART" id="SM00283">
    <property type="entry name" value="MA"/>
    <property type="match status" value="1"/>
</dbReference>
<evidence type="ECO:0000259" key="10">
    <source>
        <dbReference type="PROSITE" id="PS50885"/>
    </source>
</evidence>
<feature type="domain" description="HAMP" evidence="10">
    <location>
        <begin position="221"/>
        <end position="274"/>
    </location>
</feature>
<evidence type="ECO:0000256" key="7">
    <source>
        <dbReference type="SAM" id="MobiDB-lite"/>
    </source>
</evidence>
<keyword evidence="2" id="KW-1003">Cell membrane</keyword>
<dbReference type="CDD" id="cd06225">
    <property type="entry name" value="HAMP"/>
    <property type="match status" value="1"/>
</dbReference>
<sequence length="579" mass="63687">MARKLKVKIPKVKSIKLRNIKIGWKYGLTLALVILLFIGSSTIVSNSIMGIGNDIKRLDEKSNIAMNISEMGSLTRNMGIYVVSYYQEQDEGYVEAFKENQLQYNELANEVRINLQTNEQKEIFQKVSSNNQELYRVFTNYIVSAIENNSMTSAESFVMQSNELREETVGLLDQLVITMDSDRKNAISNALDNQKQTFITQIVFITASIIIGVILMILISRAISRNLKKVVQVSNRIAEGDLTVSDIEYVGKDEIGQLASSISKMSAYLKDIIKQVSTVSDTVTGQSEQLTQSANEVRAGAEQVATTMQELASGSEKQADSATNLSQKMHSFSSKVQHANENGEKIQYSSESVLDLTGHGSQLMQASGEQMKRIDRIVKEAVGKVQGLDENSQAITQLVSVIRDIAEQTNLLALNAAIEAARAGEHGKGFAVVADEVRRLSEQVSLSVTDITDIVKKIQTETSAVTESLEEGYQEVQQGTKQIITTNETFADITQAVNEMVDSIKEVKDNLFEISGTTQEMSTSVEEIAAISEESAAGIEQTSASSQQTSGSMEEMAKSSEDLAKLAEELNTLVRKFKL</sequence>
<dbReference type="InterPro" id="IPR004089">
    <property type="entry name" value="MCPsignal_dom"/>
</dbReference>
<dbReference type="PANTHER" id="PTHR32089">
    <property type="entry name" value="METHYL-ACCEPTING CHEMOTAXIS PROTEIN MCPB"/>
    <property type="match status" value="1"/>
</dbReference>
<dbReference type="Pfam" id="PF00672">
    <property type="entry name" value="HAMP"/>
    <property type="match status" value="1"/>
</dbReference>
<comment type="subcellular location">
    <subcellularLocation>
        <location evidence="1">Cell membrane</location>
    </subcellularLocation>
</comment>
<evidence type="ECO:0000259" key="9">
    <source>
        <dbReference type="PROSITE" id="PS50111"/>
    </source>
</evidence>
<feature type="region of interest" description="Disordered" evidence="7">
    <location>
        <begin position="310"/>
        <end position="339"/>
    </location>
</feature>
<proteinExistence type="inferred from homology"/>
<keyword evidence="8" id="KW-0812">Transmembrane</keyword>
<feature type="region of interest" description="Disordered" evidence="7">
    <location>
        <begin position="534"/>
        <end position="561"/>
    </location>
</feature>
<feature type="compositionally biased region" description="Low complexity" evidence="7">
    <location>
        <begin position="534"/>
        <end position="552"/>
    </location>
</feature>
<evidence type="ECO:0000256" key="2">
    <source>
        <dbReference type="ARBA" id="ARBA00022475"/>
    </source>
</evidence>
<dbReference type="PANTHER" id="PTHR32089:SF112">
    <property type="entry name" value="LYSOZYME-LIKE PROTEIN-RELATED"/>
    <property type="match status" value="1"/>
</dbReference>
<evidence type="ECO:0000313" key="12">
    <source>
        <dbReference type="Proteomes" id="UP001444625"/>
    </source>
</evidence>
<organism evidence="11 12">
    <name type="scientific">Ornithinibacillus xuwenensis</name>
    <dbReference type="NCBI Taxonomy" id="3144668"/>
    <lineage>
        <taxon>Bacteria</taxon>
        <taxon>Bacillati</taxon>
        <taxon>Bacillota</taxon>
        <taxon>Bacilli</taxon>
        <taxon>Bacillales</taxon>
        <taxon>Bacillaceae</taxon>
        <taxon>Ornithinibacillus</taxon>
    </lineage>
</organism>
<comment type="caution">
    <text evidence="11">The sequence shown here is derived from an EMBL/GenBank/DDBJ whole genome shotgun (WGS) entry which is preliminary data.</text>
</comment>
<dbReference type="Pfam" id="PF00015">
    <property type="entry name" value="MCPsignal"/>
    <property type="match status" value="1"/>
</dbReference>
<name>A0ABU9XEH3_9BACI</name>
<keyword evidence="8" id="KW-1133">Transmembrane helix</keyword>
<evidence type="ECO:0000256" key="4">
    <source>
        <dbReference type="ARBA" id="ARBA00023224"/>
    </source>
</evidence>
<dbReference type="Proteomes" id="UP001444625">
    <property type="component" value="Unassembled WGS sequence"/>
</dbReference>
<evidence type="ECO:0000256" key="1">
    <source>
        <dbReference type="ARBA" id="ARBA00004236"/>
    </source>
</evidence>
<dbReference type="RefSeq" id="WP_345824107.1">
    <property type="nucleotide sequence ID" value="NZ_JBDIML010000001.1"/>
</dbReference>
<dbReference type="PROSITE" id="PS50885">
    <property type="entry name" value="HAMP"/>
    <property type="match status" value="1"/>
</dbReference>